<keyword evidence="3" id="KW-1185">Reference proteome</keyword>
<comment type="caution">
    <text evidence="2">The sequence shown here is derived from an EMBL/GenBank/DDBJ whole genome shotgun (WGS) entry which is preliminary data.</text>
</comment>
<feature type="region of interest" description="Disordered" evidence="1">
    <location>
        <begin position="1203"/>
        <end position="1280"/>
    </location>
</feature>
<evidence type="ECO:0000313" key="2">
    <source>
        <dbReference type="EMBL" id="KAK5991059.1"/>
    </source>
</evidence>
<feature type="compositionally biased region" description="Polar residues" evidence="1">
    <location>
        <begin position="1091"/>
        <end position="1100"/>
    </location>
</feature>
<feature type="compositionally biased region" description="Polar residues" evidence="1">
    <location>
        <begin position="707"/>
        <end position="732"/>
    </location>
</feature>
<feature type="compositionally biased region" description="Pro residues" evidence="1">
    <location>
        <begin position="641"/>
        <end position="655"/>
    </location>
</feature>
<reference evidence="2 3" key="1">
    <citation type="submission" date="2024-01" db="EMBL/GenBank/DDBJ databases">
        <title>Complete genome of Cladobotryum mycophilum ATHUM6906.</title>
        <authorList>
            <person name="Christinaki A.C."/>
            <person name="Myridakis A.I."/>
            <person name="Kouvelis V.N."/>
        </authorList>
    </citation>
    <scope>NUCLEOTIDE SEQUENCE [LARGE SCALE GENOMIC DNA]</scope>
    <source>
        <strain evidence="2 3">ATHUM6906</strain>
    </source>
</reference>
<protein>
    <recommendedName>
        <fullName evidence="4">RRM domain-containing protein</fullName>
    </recommendedName>
</protein>
<feature type="compositionally biased region" description="Low complexity" evidence="1">
    <location>
        <begin position="1154"/>
        <end position="1165"/>
    </location>
</feature>
<feature type="region of interest" description="Disordered" evidence="1">
    <location>
        <begin position="496"/>
        <end position="515"/>
    </location>
</feature>
<feature type="compositionally biased region" description="Polar residues" evidence="1">
    <location>
        <begin position="561"/>
        <end position="589"/>
    </location>
</feature>
<dbReference type="Proteomes" id="UP001338125">
    <property type="component" value="Unassembled WGS sequence"/>
</dbReference>
<feature type="compositionally biased region" description="Basic and acidic residues" evidence="1">
    <location>
        <begin position="1053"/>
        <end position="1087"/>
    </location>
</feature>
<dbReference type="EMBL" id="JAVFKD010000014">
    <property type="protein sequence ID" value="KAK5991059.1"/>
    <property type="molecule type" value="Genomic_DNA"/>
</dbReference>
<feature type="region of interest" description="Disordered" evidence="1">
    <location>
        <begin position="1139"/>
        <end position="1173"/>
    </location>
</feature>
<gene>
    <name evidence="2" type="ORF">PT974_09335</name>
</gene>
<feature type="compositionally biased region" description="Polar residues" evidence="1">
    <location>
        <begin position="529"/>
        <end position="552"/>
    </location>
</feature>
<feature type="compositionally biased region" description="Polar residues" evidence="1">
    <location>
        <begin position="681"/>
        <end position="693"/>
    </location>
</feature>
<feature type="compositionally biased region" description="Basic and acidic residues" evidence="1">
    <location>
        <begin position="1241"/>
        <end position="1252"/>
    </location>
</feature>
<feature type="compositionally biased region" description="Low complexity" evidence="1">
    <location>
        <begin position="429"/>
        <end position="439"/>
    </location>
</feature>
<feature type="region of interest" description="Disordered" evidence="1">
    <location>
        <begin position="379"/>
        <end position="453"/>
    </location>
</feature>
<feature type="region of interest" description="Disordered" evidence="1">
    <location>
        <begin position="616"/>
        <end position="752"/>
    </location>
</feature>
<feature type="region of interest" description="Disordered" evidence="1">
    <location>
        <begin position="1029"/>
        <end position="1102"/>
    </location>
</feature>
<evidence type="ECO:0000256" key="1">
    <source>
        <dbReference type="SAM" id="MobiDB-lite"/>
    </source>
</evidence>
<evidence type="ECO:0008006" key="4">
    <source>
        <dbReference type="Google" id="ProtNLM"/>
    </source>
</evidence>
<sequence>MAEIARMNLQPAPHPILDAVKFPKVHAEHRPPSDRAAFTRYYPNGLPVVYKMMNEPNSDGVVQNYVEDNLPVGFYTNPPPNAMAVFSTIHGERPFRKMEHILPQRRIHLWSGNEIQSVCNSIRKAFWNDMKNMRQPYCWDDLWTYFDAYDLYTYGTLNLWNAINTLFDENRIIADDVAKETAAHIGHWADEWLEKEENRKRLTQWNDSHGPIFLILSPKDRETLGTIQDEVIPLIASALKGRRAWLLSNKKEQKPEVPNDLMSACRNNNVENWLAGQPIFNNSGLPSPPSSEPHRVSPRLASALAPCFVHKGHYYYLLSNVPRPTERPTERRKQATSQIVQELQKSAAAATTKRQPEALKVIIANGSSILPSSSVSVSVANEERPAEHQSASEIQEPAPQEISVDLPHPKKQSKRETGVGQHVPEDRVSTISIKSSPSSELPTLSMGTQASPDNMPLETDVAIQPTCAQPATLIVTQPQPGTGSASVIPISTRYPTKREVGTATSQGSRPRIVDNDAKLAGDEPLLGKQNASQDIGQSDNLNTAPRNQTAKQQPPMERKLPSQTGALARTESNMPGKNGPQSATNQPAQQPFYMQPDEGILQRRMKANIIVAHQNEGASGSSEQLPQPQASFRSYSGGKPTAPPLPFPIPAPPHTAVPIMPHGNRIQSNERKWVSGDNPRVESSNSQPQTPSRAGNRRNKDIVGNRRASQGQKSGNHMPSQQTDAQISQGEHTSWKSRRNNNSVSQPDMHQNVCRNPMSAQFEYVPCSCSQCNERNRSIWVRVESEIPQRKVREIQTRLKFGLGNRFGGVQEVCQVASTSGNAFVVRFVNESSVPEALCFGKGIIPERDLKITISPVFRSKWLNTTWPQVDKNRAMSIEKQQQPRAFQALPNFSFPVAAPFISPQMVPGHPVAPVFGHPALHHPLPGVPLVRGVLSQQQSPPGPHVPPPGFVRPGVIFPTHIAYPMKPAPIDPQAPKEDPKKTEVTAVTPHKRNHGENAEIVKDAYSQSKLPFEEALSDDSGIDNVAMATPKTNDSKSSATAKARVLLPSPTSREKGSPAKGDARDSQKDKVVVTEEPHAATEKLEDIAQMPSSGSLSETVKNKEAAEKAVVQGGGKHGPSISGCQVQAKEVALLEERTASLPTKPSGKPIPESSRQVSHVRVSSKFTEEEIRGRKQAWGRIPMPLDPRKSKKPVAAIVTNSCPKVRNLGEPSNGDAAEGDAAKVATPAQEIDEGIQNQHLDTKPDPAKRLGEANTKTSKTAKKIQSALSPRPSREASQL</sequence>
<feature type="region of interest" description="Disordered" evidence="1">
    <location>
        <begin position="527"/>
        <end position="591"/>
    </location>
</feature>
<name>A0ABR0SFV4_9HYPO</name>
<accession>A0ABR0SFV4</accession>
<feature type="compositionally biased region" description="Polar residues" evidence="1">
    <location>
        <begin position="740"/>
        <end position="749"/>
    </location>
</feature>
<organism evidence="2 3">
    <name type="scientific">Cladobotryum mycophilum</name>
    <dbReference type="NCBI Taxonomy" id="491253"/>
    <lineage>
        <taxon>Eukaryota</taxon>
        <taxon>Fungi</taxon>
        <taxon>Dikarya</taxon>
        <taxon>Ascomycota</taxon>
        <taxon>Pezizomycotina</taxon>
        <taxon>Sordariomycetes</taxon>
        <taxon>Hypocreomycetidae</taxon>
        <taxon>Hypocreales</taxon>
        <taxon>Hypocreaceae</taxon>
        <taxon>Cladobotryum</taxon>
    </lineage>
</organism>
<feature type="compositionally biased region" description="Polar residues" evidence="1">
    <location>
        <begin position="440"/>
        <end position="452"/>
    </location>
</feature>
<feature type="compositionally biased region" description="Polar residues" evidence="1">
    <location>
        <begin position="1031"/>
        <end position="1041"/>
    </location>
</feature>
<proteinExistence type="predicted"/>
<evidence type="ECO:0000313" key="3">
    <source>
        <dbReference type="Proteomes" id="UP001338125"/>
    </source>
</evidence>
<feature type="compositionally biased region" description="Polar residues" evidence="1">
    <location>
        <begin position="616"/>
        <end position="634"/>
    </location>
</feature>